<dbReference type="OrthoDB" id="5121955at2759"/>
<dbReference type="Gene3D" id="4.10.240.10">
    <property type="entry name" value="Zn(2)-C6 fungal-type DNA-binding domain"/>
    <property type="match status" value="1"/>
</dbReference>
<dbReference type="GO" id="GO:0006351">
    <property type="term" value="P:DNA-templated transcription"/>
    <property type="evidence" value="ECO:0007669"/>
    <property type="project" value="InterPro"/>
</dbReference>
<dbReference type="AlphaFoldDB" id="W9HEH5"/>
<accession>W9HEH5</accession>
<evidence type="ECO:0000259" key="4">
    <source>
        <dbReference type="PROSITE" id="PS50048"/>
    </source>
</evidence>
<dbReference type="Pfam" id="PF00172">
    <property type="entry name" value="Zn_clus"/>
    <property type="match status" value="1"/>
</dbReference>
<dbReference type="InterPro" id="IPR007219">
    <property type="entry name" value="XnlR_reg_dom"/>
</dbReference>
<dbReference type="SMART" id="SM00066">
    <property type="entry name" value="GAL4"/>
    <property type="match status" value="1"/>
</dbReference>
<sequence>MQESQTSKSVPAPKRASQACMKCRVRKVRCDVIHKPGKCTNCELDNAECTVVDRRAKYRRRLPVVHERPRPMTFRNIFQQRQESTSTLITPSPPISFDAPSVPLESQSDNNHESPSMCFKDIEDSTETLCADSTSPRPVNTDEMVQLLQTYTPPASTGLCYNAGHNTTSHVTYSYYSFLTFDMSGLEPDDIHYLESRGCLGVPTPDVLDDFIREYFLHVHPGLPLLDEAKFWAIYSDNKEPRDESTVSLFVFQAMLFTSCSFVPISTLKHLGFISRHAARERYFRRAKLLLDICNNKDLISNAQGALLLTYFATARDRDRTNSILLATAIELALSAGADQFHKRPDQDSASTNSLKRLWWCCIVRDRILPLGVRRQLHMATISTALCHLTEQDFAKEIRESQVYSPQTKRSLVQLFIGLCELAIPFASVIQTVYGLGQSAMDAIARMTENQKQIEDAIRFCERSLDAWFDKATIQFPTPAGILNSEKSLVLSTNLMYIYYYSARVALYQYEAFIISLASPGTGICDKLHGTRLQLEDATLGITDNLKELVQLKVARFLPVSIIAYAALPLVLHILDVKLAKLPSQMARKQGRLNIYMEAMKGLQNLYDGVDDVWAFVRGAIDCATSGTLDACSPRADSSPSSALGSKPSASLQAADDWGNFLLQEPILYFHLSRTIDLSLAVGCYAEDSSLSLLLATTQFSSPSLLFIGVDIPAESQVSAISYDEACIDETETTEIGDVCAEMTFDIFDCIGDLDGYELGMESFQTPEFQDIFQLDLVD</sequence>
<dbReference type="Proteomes" id="UP000030753">
    <property type="component" value="Unassembled WGS sequence"/>
</dbReference>
<dbReference type="PROSITE" id="PS00463">
    <property type="entry name" value="ZN2_CY6_FUNGAL_1"/>
    <property type="match status" value="1"/>
</dbReference>
<dbReference type="PROSITE" id="PS50048">
    <property type="entry name" value="ZN2_CY6_FUNGAL_2"/>
    <property type="match status" value="1"/>
</dbReference>
<evidence type="ECO:0000256" key="2">
    <source>
        <dbReference type="ARBA" id="ARBA00023242"/>
    </source>
</evidence>
<dbReference type="GO" id="GO:0008270">
    <property type="term" value="F:zinc ion binding"/>
    <property type="evidence" value="ECO:0007669"/>
    <property type="project" value="InterPro"/>
</dbReference>
<evidence type="ECO:0000313" key="6">
    <source>
        <dbReference type="Proteomes" id="UP000030753"/>
    </source>
</evidence>
<feature type="region of interest" description="Disordered" evidence="3">
    <location>
        <begin position="83"/>
        <end position="114"/>
    </location>
</feature>
<dbReference type="InterPro" id="IPR036864">
    <property type="entry name" value="Zn2-C6_fun-type_DNA-bd_sf"/>
</dbReference>
<evidence type="ECO:0000313" key="5">
    <source>
        <dbReference type="EMBL" id="EWY80928.1"/>
    </source>
</evidence>
<dbReference type="InterPro" id="IPR001138">
    <property type="entry name" value="Zn2Cys6_DnaBD"/>
</dbReference>
<dbReference type="GO" id="GO:0003677">
    <property type="term" value="F:DNA binding"/>
    <property type="evidence" value="ECO:0007669"/>
    <property type="project" value="InterPro"/>
</dbReference>
<dbReference type="PANTHER" id="PTHR47425:SF2">
    <property type="entry name" value="FARB-RELATED"/>
    <property type="match status" value="1"/>
</dbReference>
<dbReference type="CDD" id="cd12148">
    <property type="entry name" value="fungal_TF_MHR"/>
    <property type="match status" value="1"/>
</dbReference>
<organism evidence="5 6">
    <name type="scientific">Fusarium oxysporum NRRL 32931</name>
    <dbReference type="NCBI Taxonomy" id="660029"/>
    <lineage>
        <taxon>Eukaryota</taxon>
        <taxon>Fungi</taxon>
        <taxon>Dikarya</taxon>
        <taxon>Ascomycota</taxon>
        <taxon>Pezizomycotina</taxon>
        <taxon>Sordariomycetes</taxon>
        <taxon>Hypocreomycetidae</taxon>
        <taxon>Hypocreales</taxon>
        <taxon>Nectriaceae</taxon>
        <taxon>Fusarium</taxon>
        <taxon>Fusarium oxysporum species complex</taxon>
    </lineage>
</organism>
<dbReference type="PANTHER" id="PTHR47425">
    <property type="entry name" value="FARB-RELATED"/>
    <property type="match status" value="1"/>
</dbReference>
<keyword evidence="1" id="KW-0479">Metal-binding</keyword>
<dbReference type="CDD" id="cd00067">
    <property type="entry name" value="GAL4"/>
    <property type="match status" value="1"/>
</dbReference>
<dbReference type="SUPFAM" id="SSF57701">
    <property type="entry name" value="Zn2/Cys6 DNA-binding domain"/>
    <property type="match status" value="1"/>
</dbReference>
<gene>
    <name evidence="5" type="ORF">FOYG_15221</name>
</gene>
<dbReference type="GO" id="GO:0000981">
    <property type="term" value="F:DNA-binding transcription factor activity, RNA polymerase II-specific"/>
    <property type="evidence" value="ECO:0007669"/>
    <property type="project" value="InterPro"/>
</dbReference>
<protein>
    <recommendedName>
        <fullName evidence="4">Zn(2)-C6 fungal-type domain-containing protein</fullName>
    </recommendedName>
</protein>
<evidence type="ECO:0000256" key="1">
    <source>
        <dbReference type="ARBA" id="ARBA00022723"/>
    </source>
</evidence>
<proteinExistence type="predicted"/>
<name>W9HEH5_FUSOX</name>
<reference evidence="5 6" key="1">
    <citation type="submission" date="2011-06" db="EMBL/GenBank/DDBJ databases">
        <title>The Genome Sequence of Fusarium oxysporum FOSC 3-a.</title>
        <authorList>
            <consortium name="The Broad Institute Genome Sequencing Platform"/>
            <person name="Ma L.-J."/>
            <person name="Gale L.R."/>
            <person name="Schwartz D.C."/>
            <person name="Zhou S."/>
            <person name="Corby-Kistler H."/>
            <person name="Young S.K."/>
            <person name="Zeng Q."/>
            <person name="Gargeya S."/>
            <person name="Fitzgerald M."/>
            <person name="Haas B."/>
            <person name="Abouelleil A."/>
            <person name="Alvarado L."/>
            <person name="Arachchi H.M."/>
            <person name="Berlin A."/>
            <person name="Brown A."/>
            <person name="Chapman S.B."/>
            <person name="Chen Z."/>
            <person name="Dunbar C."/>
            <person name="Freedman E."/>
            <person name="Gearin G."/>
            <person name="Gellesch M."/>
            <person name="Goldberg J."/>
            <person name="Griggs A."/>
            <person name="Gujja S."/>
            <person name="Heiman D."/>
            <person name="Howarth C."/>
            <person name="Larson L."/>
            <person name="Lui A."/>
            <person name="MacDonald P.J.P."/>
            <person name="Mehta T."/>
            <person name="Montmayeur A."/>
            <person name="Murphy C."/>
            <person name="Neiman D."/>
            <person name="Pearson M."/>
            <person name="Priest M."/>
            <person name="Roberts A."/>
            <person name="Saif S."/>
            <person name="Shea T."/>
            <person name="Shenoy N."/>
            <person name="Sisk P."/>
            <person name="Stolte C."/>
            <person name="Sykes S."/>
            <person name="Wortman J."/>
            <person name="Nusbaum C."/>
            <person name="Birren B."/>
        </authorList>
    </citation>
    <scope>NUCLEOTIDE SEQUENCE [LARGE SCALE GENOMIC DNA]</scope>
    <source>
        <strain evidence="6">FOSC 3-a</strain>
    </source>
</reference>
<dbReference type="HOGENOM" id="CLU_006329_9_3_1"/>
<evidence type="ECO:0000256" key="3">
    <source>
        <dbReference type="SAM" id="MobiDB-lite"/>
    </source>
</evidence>
<dbReference type="Pfam" id="PF04082">
    <property type="entry name" value="Fungal_trans"/>
    <property type="match status" value="1"/>
</dbReference>
<dbReference type="EMBL" id="JH717849">
    <property type="protein sequence ID" value="EWY80928.1"/>
    <property type="molecule type" value="Genomic_DNA"/>
</dbReference>
<feature type="domain" description="Zn(2)-C6 fungal-type" evidence="4">
    <location>
        <begin position="19"/>
        <end position="51"/>
    </location>
</feature>
<dbReference type="InterPro" id="IPR052761">
    <property type="entry name" value="Fungal_Detox/Toxin_TFs"/>
</dbReference>
<keyword evidence="2" id="KW-0539">Nucleus</keyword>